<feature type="domain" description="Ion transport" evidence="13">
    <location>
        <begin position="541"/>
        <end position="781"/>
    </location>
</feature>
<dbReference type="InterPro" id="IPR002110">
    <property type="entry name" value="Ankyrin_rpt"/>
</dbReference>
<dbReference type="Pfam" id="PF00023">
    <property type="entry name" value="Ank"/>
    <property type="match status" value="2"/>
</dbReference>
<dbReference type="Pfam" id="PF00520">
    <property type="entry name" value="Ion_trans"/>
    <property type="match status" value="1"/>
</dbReference>
<keyword evidence="3" id="KW-0716">Sensory transduction</keyword>
<evidence type="ECO:0000259" key="13">
    <source>
        <dbReference type="Pfam" id="PF00520"/>
    </source>
</evidence>
<keyword evidence="4 12" id="KW-0812">Transmembrane</keyword>
<evidence type="ECO:0000256" key="8">
    <source>
        <dbReference type="ARBA" id="ARBA00023065"/>
    </source>
</evidence>
<dbReference type="AlphaFoldDB" id="A0A7D5M117"/>
<dbReference type="EMBL" id="MN540455">
    <property type="protein sequence ID" value="QLH02046.1"/>
    <property type="molecule type" value="mRNA"/>
</dbReference>
<feature type="transmembrane region" description="Helical" evidence="12">
    <location>
        <begin position="675"/>
        <end position="694"/>
    </location>
</feature>
<dbReference type="GO" id="GO:0005216">
    <property type="term" value="F:monoatomic ion channel activity"/>
    <property type="evidence" value="ECO:0007669"/>
    <property type="project" value="InterPro"/>
</dbReference>
<evidence type="ECO:0000313" key="14">
    <source>
        <dbReference type="EMBL" id="QLH02046.1"/>
    </source>
</evidence>
<dbReference type="InterPro" id="IPR036770">
    <property type="entry name" value="Ankyrin_rpt-contain_sf"/>
</dbReference>
<feature type="transmembrane region" description="Helical" evidence="12">
    <location>
        <begin position="532"/>
        <end position="555"/>
    </location>
</feature>
<dbReference type="PANTHER" id="PTHR47143:SF4">
    <property type="entry name" value="TRANSIENT RECEPTOR POTENTIAL CATION CHANNEL PROTEIN PAINLESS"/>
    <property type="match status" value="1"/>
</dbReference>
<evidence type="ECO:0000256" key="4">
    <source>
        <dbReference type="ARBA" id="ARBA00022692"/>
    </source>
</evidence>
<evidence type="ECO:0000256" key="9">
    <source>
        <dbReference type="ARBA" id="ARBA00023136"/>
    </source>
</evidence>
<name>A0A7D5M117_9CUCU</name>
<keyword evidence="6 12" id="KW-1133">Transmembrane helix</keyword>
<feature type="transmembrane region" description="Helical" evidence="12">
    <location>
        <begin position="749"/>
        <end position="771"/>
    </location>
</feature>
<keyword evidence="9 12" id="KW-0472">Membrane</keyword>
<dbReference type="InterPro" id="IPR005821">
    <property type="entry name" value="Ion_trans_dom"/>
</dbReference>
<reference evidence="14" key="1">
    <citation type="submission" date="2019-10" db="EMBL/GenBank/DDBJ databases">
        <authorList>
            <person name="Jia D."/>
            <person name="Yuan X."/>
            <person name="Ji Z."/>
            <person name="Ma R."/>
        </authorList>
    </citation>
    <scope>NUCLEOTIDE SEQUENCE</scope>
</reference>
<dbReference type="SUPFAM" id="SSF48403">
    <property type="entry name" value="Ankyrin repeat"/>
    <property type="match status" value="1"/>
</dbReference>
<evidence type="ECO:0000256" key="1">
    <source>
        <dbReference type="ARBA" id="ARBA00004141"/>
    </source>
</evidence>
<dbReference type="InterPro" id="IPR052076">
    <property type="entry name" value="TRP_cation_channel"/>
</dbReference>
<evidence type="ECO:0000256" key="2">
    <source>
        <dbReference type="ARBA" id="ARBA00022448"/>
    </source>
</evidence>
<accession>A0A7D5M117</accession>
<feature type="transmembrane region" description="Helical" evidence="12">
    <location>
        <begin position="636"/>
        <end position="654"/>
    </location>
</feature>
<feature type="repeat" description="ANK" evidence="11">
    <location>
        <begin position="133"/>
        <end position="171"/>
    </location>
</feature>
<dbReference type="PROSITE" id="PS50088">
    <property type="entry name" value="ANK_REPEAT"/>
    <property type="match status" value="2"/>
</dbReference>
<evidence type="ECO:0000256" key="12">
    <source>
        <dbReference type="SAM" id="Phobius"/>
    </source>
</evidence>
<feature type="repeat" description="ANK" evidence="11">
    <location>
        <begin position="391"/>
        <end position="423"/>
    </location>
</feature>
<dbReference type="PANTHER" id="PTHR47143">
    <property type="entry name" value="TRANSIENT RECEPTOR POTENTIAL CATION CHANNEL PROTEIN PAINLESS"/>
    <property type="match status" value="1"/>
</dbReference>
<keyword evidence="5" id="KW-0677">Repeat</keyword>
<dbReference type="GO" id="GO:0034703">
    <property type="term" value="C:cation channel complex"/>
    <property type="evidence" value="ECO:0007669"/>
    <property type="project" value="UniProtKB-ARBA"/>
</dbReference>
<feature type="transmembrane region" description="Helical" evidence="12">
    <location>
        <begin position="575"/>
        <end position="598"/>
    </location>
</feature>
<evidence type="ECO:0000256" key="10">
    <source>
        <dbReference type="ARBA" id="ARBA00023303"/>
    </source>
</evidence>
<comment type="subcellular location">
    <subcellularLocation>
        <location evidence="1">Membrane</location>
        <topology evidence="1">Multi-pass membrane protein</topology>
    </subcellularLocation>
</comment>
<evidence type="ECO:0000256" key="11">
    <source>
        <dbReference type="PROSITE-ProRule" id="PRU00023"/>
    </source>
</evidence>
<sequence>MDTFKSTKYSKMDGPQSGAVVRTNSICPSPEDTLLQQVLQNDIDGIAKTINDNLINHIYEDYNKPILLIACMKNEVNEKTIAKILEYKPNLRYFDKEQWEALHYASSKTDSQVLKLVIDSIQKKYDINKILAQGNNALHILIKYGNLESDDFIKCAEILIQAGINVNLGDNKNYSPILLAAFKGLKPLVELIINNIQQVDLDSHTILGKSARDYIREKVLYNGTLPRKLNNNNQDHLLLVNGNTEREIDILFTYIKKRDENGFVNFKNGNIENLLTCKGYDNTLLQLACDVGTTKIVQHLIDNKADRLETTAKNKKTPIEIAADHGFFTIFKILLVDYNHILPTSVLINLIRYYNYETFEDIDRKKCCNHLLDEIDKKKVDIDINGYDDFDKNTPLHFAVRYADADIIERLLKNGASLGSKNVCNIMPIRDIEPDLLEKHLDDCVQFNLKAKKEREEFEIDFDYRTLMAPYPVVEKKSADEESGKKQYQKQKMVHETEVISYMSGAPEFKHLMMHPVIASFLNMKWHRIQGLYFLNLGCYFAYCLFLVSYIFAYYANFDPVDSSQFSGFYNFLRYTSWVGLLITFIIIMFREIFQICIIPSKYFTQFENYVEFSLIILSGCILFIKSPSVQTRKQLSSVSILFAAFELVLMLGQHPKFSTNVVMLRTVSYNFFKFFSWYCLLLIAFALSFHILFSEVPSVSASNGTDNVEEDDNFGNAGKSVFKTIIMLTGEFDASDLNFKPFPVVSKIIFVLFIFMIAIILLNLLNGLAVSDTQMIKNDAEQIGHIYRAQHIYYVELMILGNVIPKYILKKINQLCCCLNINKDKYYSLFKPFTNKVCLFNSPECKITMYPNRNGKLCISGDRKQSSCCSGWCNSHVEKAIIRRTNEIVKARQNDKAEIEVNIKLLEKILKQLNSSVKKSMD</sequence>
<evidence type="ECO:0000256" key="6">
    <source>
        <dbReference type="ARBA" id="ARBA00022989"/>
    </source>
</evidence>
<evidence type="ECO:0000256" key="5">
    <source>
        <dbReference type="ARBA" id="ARBA00022737"/>
    </source>
</evidence>
<proteinExistence type="evidence at transcript level"/>
<dbReference type="SMART" id="SM00248">
    <property type="entry name" value="ANK"/>
    <property type="match status" value="7"/>
</dbReference>
<dbReference type="Gene3D" id="1.25.40.20">
    <property type="entry name" value="Ankyrin repeat-containing domain"/>
    <property type="match status" value="3"/>
</dbReference>
<keyword evidence="7 11" id="KW-0040">ANK repeat</keyword>
<feature type="transmembrane region" description="Helical" evidence="12">
    <location>
        <begin position="610"/>
        <end position="630"/>
    </location>
</feature>
<dbReference type="Pfam" id="PF12796">
    <property type="entry name" value="Ank_2"/>
    <property type="match status" value="1"/>
</dbReference>
<organism evidence="14">
    <name type="scientific">Agasicles hygrophila</name>
    <dbReference type="NCBI Taxonomy" id="715812"/>
    <lineage>
        <taxon>Eukaryota</taxon>
        <taxon>Metazoa</taxon>
        <taxon>Ecdysozoa</taxon>
        <taxon>Arthropoda</taxon>
        <taxon>Hexapoda</taxon>
        <taxon>Insecta</taxon>
        <taxon>Pterygota</taxon>
        <taxon>Neoptera</taxon>
        <taxon>Endopterygota</taxon>
        <taxon>Coleoptera</taxon>
        <taxon>Polyphaga</taxon>
        <taxon>Cucujiformia</taxon>
        <taxon>Chrysomeloidea</taxon>
        <taxon>Chrysomelidae</taxon>
        <taxon>Galerucinae</taxon>
        <taxon>Alticini</taxon>
        <taxon>Agasicles</taxon>
    </lineage>
</organism>
<protein>
    <submittedName>
        <fullName evidence="14">Painless</fullName>
    </submittedName>
</protein>
<dbReference type="PROSITE" id="PS50297">
    <property type="entry name" value="ANK_REP_REGION"/>
    <property type="match status" value="2"/>
</dbReference>
<evidence type="ECO:0000256" key="3">
    <source>
        <dbReference type="ARBA" id="ARBA00022606"/>
    </source>
</evidence>
<evidence type="ECO:0000256" key="7">
    <source>
        <dbReference type="ARBA" id="ARBA00023043"/>
    </source>
</evidence>
<keyword evidence="10" id="KW-0407">Ion channel</keyword>
<keyword evidence="2" id="KW-0813">Transport</keyword>
<keyword evidence="8" id="KW-0406">Ion transport</keyword>